<keyword evidence="1" id="KW-0812">Transmembrane</keyword>
<dbReference type="RefSeq" id="WP_207672902.1">
    <property type="nucleotide sequence ID" value="NZ_JAFREM010000012.1"/>
</dbReference>
<proteinExistence type="predicted"/>
<name>A0ABS3LB53_9ENTE</name>
<protein>
    <submittedName>
        <fullName evidence="2">Uncharacterized protein</fullName>
    </submittedName>
</protein>
<evidence type="ECO:0000313" key="2">
    <source>
        <dbReference type="EMBL" id="MBO1305971.1"/>
    </source>
</evidence>
<gene>
    <name evidence="2" type="ORF">JZO70_07355</name>
</gene>
<evidence type="ECO:0000313" key="3">
    <source>
        <dbReference type="Proteomes" id="UP000664601"/>
    </source>
</evidence>
<keyword evidence="3" id="KW-1185">Reference proteome</keyword>
<accession>A0ABS3LB53</accession>
<feature type="transmembrane region" description="Helical" evidence="1">
    <location>
        <begin position="6"/>
        <end position="22"/>
    </location>
</feature>
<keyword evidence="1" id="KW-0472">Membrane</keyword>
<sequence length="56" mass="6315">MNASFLLIYIILIGLYNISLNISRRKGKLVGKSLIYLQVAMNLILVVWGLAYLFLG</sequence>
<keyword evidence="1" id="KW-1133">Transmembrane helix</keyword>
<reference evidence="2 3" key="1">
    <citation type="submission" date="2021-03" db="EMBL/GenBank/DDBJ databases">
        <title>Enterococcal diversity collection.</title>
        <authorList>
            <person name="Gilmore M.S."/>
            <person name="Schwartzman J."/>
            <person name="Van Tyne D."/>
            <person name="Martin M."/>
            <person name="Earl A.M."/>
            <person name="Manson A.L."/>
            <person name="Straub T."/>
            <person name="Salamzade R."/>
            <person name="Saavedra J."/>
            <person name="Lebreton F."/>
            <person name="Prichula J."/>
            <person name="Schaufler K."/>
            <person name="Gaca A."/>
            <person name="Sgardioli B."/>
            <person name="Wagenaar J."/>
            <person name="Strong T."/>
        </authorList>
    </citation>
    <scope>NUCLEOTIDE SEQUENCE [LARGE SCALE GENOMIC DNA]</scope>
    <source>
        <strain evidence="2 3">669A</strain>
    </source>
</reference>
<evidence type="ECO:0000256" key="1">
    <source>
        <dbReference type="SAM" id="Phobius"/>
    </source>
</evidence>
<dbReference type="Proteomes" id="UP000664601">
    <property type="component" value="Unassembled WGS sequence"/>
</dbReference>
<feature type="transmembrane region" description="Helical" evidence="1">
    <location>
        <begin position="34"/>
        <end position="55"/>
    </location>
</feature>
<comment type="caution">
    <text evidence="2">The sequence shown here is derived from an EMBL/GenBank/DDBJ whole genome shotgun (WGS) entry which is preliminary data.</text>
</comment>
<organism evidence="2 3">
    <name type="scientific">Candidatus Enterococcus moelleringii</name>
    <dbReference type="NCBI Taxonomy" id="2815325"/>
    <lineage>
        <taxon>Bacteria</taxon>
        <taxon>Bacillati</taxon>
        <taxon>Bacillota</taxon>
        <taxon>Bacilli</taxon>
        <taxon>Lactobacillales</taxon>
        <taxon>Enterococcaceae</taxon>
        <taxon>Enterococcus</taxon>
    </lineage>
</organism>
<dbReference type="EMBL" id="JAFREM010000012">
    <property type="protein sequence ID" value="MBO1305971.1"/>
    <property type="molecule type" value="Genomic_DNA"/>
</dbReference>